<name>B6GAV5_9ACTN</name>
<dbReference type="InterPro" id="IPR009164">
    <property type="entry name" value="FBPtase_class3"/>
</dbReference>
<dbReference type="InterPro" id="IPR029052">
    <property type="entry name" value="Metallo-depent_PP-like"/>
</dbReference>
<organism evidence="4 5">
    <name type="scientific">Collinsella stercoris DSM 13279</name>
    <dbReference type="NCBI Taxonomy" id="445975"/>
    <lineage>
        <taxon>Bacteria</taxon>
        <taxon>Bacillati</taxon>
        <taxon>Actinomycetota</taxon>
        <taxon>Coriobacteriia</taxon>
        <taxon>Coriobacteriales</taxon>
        <taxon>Coriobacteriaceae</taxon>
        <taxon>Collinsella</taxon>
    </lineage>
</organism>
<protein>
    <submittedName>
        <fullName evidence="4">Firmicute fructose-1,6-bisphosphatase</fullName>
    </submittedName>
</protein>
<reference evidence="4 5" key="2">
    <citation type="submission" date="2008-10" db="EMBL/GenBank/DDBJ databases">
        <authorList>
            <person name="Fulton L."/>
            <person name="Clifton S."/>
            <person name="Fulton B."/>
            <person name="Xu J."/>
            <person name="Minx P."/>
            <person name="Pepin K.H."/>
            <person name="Johnson M."/>
            <person name="Thiruvilangam P."/>
            <person name="Bhonagiri V."/>
            <person name="Nash W.E."/>
            <person name="Mardis E.R."/>
            <person name="Wilson R.K."/>
        </authorList>
    </citation>
    <scope>NUCLEOTIDE SEQUENCE [LARGE SCALE GENOMIC DNA]</scope>
    <source>
        <strain evidence="4 5">DSM 13279</strain>
    </source>
</reference>
<dbReference type="eggNOG" id="COG3855">
    <property type="taxonomic scope" value="Bacteria"/>
</dbReference>
<dbReference type="GO" id="GO:0006094">
    <property type="term" value="P:gluconeogenesis"/>
    <property type="evidence" value="ECO:0007669"/>
    <property type="project" value="InterPro"/>
</dbReference>
<dbReference type="AlphaFoldDB" id="B6GAV5"/>
<keyword evidence="5" id="KW-1185">Reference proteome</keyword>
<gene>
    <name evidence="4" type="ORF">COLSTE_01205</name>
</gene>
<evidence type="ECO:0000313" key="4">
    <source>
        <dbReference type="EMBL" id="EEA90631.1"/>
    </source>
</evidence>
<dbReference type="HAMAP" id="MF_01854">
    <property type="entry name" value="FBPase_class3"/>
    <property type="match status" value="1"/>
</dbReference>
<keyword evidence="3" id="KW-0119">Carbohydrate metabolism</keyword>
<evidence type="ECO:0000313" key="5">
    <source>
        <dbReference type="Proteomes" id="UP000003560"/>
    </source>
</evidence>
<dbReference type="STRING" id="445975.COLSTE_01205"/>
<accession>B6GAV5</accession>
<dbReference type="Proteomes" id="UP000003560">
    <property type="component" value="Unassembled WGS sequence"/>
</dbReference>
<dbReference type="Pfam" id="PF06874">
    <property type="entry name" value="FBPase_2"/>
    <property type="match status" value="1"/>
</dbReference>
<comment type="caution">
    <text evidence="4">The sequence shown here is derived from an EMBL/GenBank/DDBJ whole genome shotgun (WGS) entry which is preliminary data.</text>
</comment>
<keyword evidence="1" id="KW-0378">Hydrolase</keyword>
<dbReference type="Gene3D" id="3.60.21.10">
    <property type="match status" value="1"/>
</dbReference>
<evidence type="ECO:0000256" key="3">
    <source>
        <dbReference type="ARBA" id="ARBA00023277"/>
    </source>
</evidence>
<dbReference type="SUPFAM" id="SSF56300">
    <property type="entry name" value="Metallo-dependent phosphatases"/>
    <property type="match status" value="1"/>
</dbReference>
<evidence type="ECO:0000256" key="1">
    <source>
        <dbReference type="ARBA" id="ARBA00022801"/>
    </source>
</evidence>
<keyword evidence="2" id="KW-0464">Manganese</keyword>
<dbReference type="EMBL" id="ABXJ01000068">
    <property type="protein sequence ID" value="EEA90631.1"/>
    <property type="molecule type" value="Genomic_DNA"/>
</dbReference>
<reference evidence="4 5" key="1">
    <citation type="submission" date="2008-10" db="EMBL/GenBank/DDBJ databases">
        <title>Draft genome sequence of Collinsella stercoris (DSM 13279).</title>
        <authorList>
            <person name="Sudarsanam P."/>
            <person name="Ley R."/>
            <person name="Guruge J."/>
            <person name="Turnbaugh P.J."/>
            <person name="Mahowald M."/>
            <person name="Liep D."/>
            <person name="Gordon J."/>
        </authorList>
    </citation>
    <scope>NUCLEOTIDE SEQUENCE [LARGE SCALE GENOMIC DNA]</scope>
    <source>
        <strain evidence="4 5">DSM 13279</strain>
    </source>
</reference>
<evidence type="ECO:0000256" key="2">
    <source>
        <dbReference type="ARBA" id="ARBA00023211"/>
    </source>
</evidence>
<dbReference type="GO" id="GO:0042132">
    <property type="term" value="F:fructose 1,6-bisphosphate 1-phosphatase activity"/>
    <property type="evidence" value="ECO:0007669"/>
    <property type="project" value="InterPro"/>
</dbReference>
<dbReference type="HOGENOM" id="CLU_028392_2_0_11"/>
<sequence length="653" mass="74412">MCSTVRQEGIAVNTSGRTDQSLKYLRLLSQQFPTQQAVFTEIINLQAILNLPKGTEHFMSDLHGEYEAFLHILNNCSGVVREHVDEIFAGSLSEEEKGELCALIYYPHEKLELTRRAHEDTPTWYKTMLDRLLTVTRALSSRYTRSKVRKAIPRDYAYIIDELLHTHPDENNYRVRYHERIIASILETGAGEDFICSLSDLIKRLVIDHLHLVGDIFDRGGGASKIMDRLMSYHSLDIQWGNHDVLWMGAAAGQPACIITVLRNNLRYGNYEILENDYGISLRELVAFADRTYEPVPEGACGLAAKLTPLMKALNVLLFKLEGQIIQRHACFDMHDRLLLERIDVEADTVRLADGTVHALATRDFPTLDLEHPYELTEEEQRIVDKLVAEFTSADHLRRHVDFLYRHGSMYLVRNRNLLFHGCVPLNEDGTFTSVNCLGTWRSGRDYLDFCDEIARRAWRMRDAAALDWMWYLWIGMKSPASGRLVKTFERAYIDDPASWVEPMDPYFELTRDERACDAIMAEFGLAPGEGHIINGHTPVHAAEGEQPIRANGRLLVIDGGFCSAYHHKTGIAGYTLISSSRGCRLKAHQAFESVDAVLARNADIVSETDRFDVAESRRMVGDTDTGVQIREQIRDLHQLLDAYRTGVLEERR</sequence>
<proteinExistence type="inferred from homology"/>